<dbReference type="InterPro" id="IPR011009">
    <property type="entry name" value="Kinase-like_dom_sf"/>
</dbReference>
<dbReference type="OrthoDB" id="3645574at2759"/>
<evidence type="ECO:0000313" key="2">
    <source>
        <dbReference type="Proteomes" id="UP000504636"/>
    </source>
</evidence>
<evidence type="ECO:0000313" key="3">
    <source>
        <dbReference type="RefSeq" id="XP_033579148.1"/>
    </source>
</evidence>
<gene>
    <name evidence="1 3" type="ORF">BDZ99DRAFT_383189</name>
</gene>
<dbReference type="AlphaFoldDB" id="A0A6A6YW14"/>
<dbReference type="RefSeq" id="XP_033579148.1">
    <property type="nucleotide sequence ID" value="XM_033715315.1"/>
</dbReference>
<dbReference type="EMBL" id="MU003697">
    <property type="protein sequence ID" value="KAF2812184.1"/>
    <property type="molecule type" value="Genomic_DNA"/>
</dbReference>
<protein>
    <recommendedName>
        <fullName evidence="4">Aminoglycoside phosphotransferase domain-containing protein</fullName>
    </recommendedName>
</protein>
<reference evidence="3" key="2">
    <citation type="submission" date="2020-04" db="EMBL/GenBank/DDBJ databases">
        <authorList>
            <consortium name="NCBI Genome Project"/>
        </authorList>
    </citation>
    <scope>NUCLEOTIDE SEQUENCE</scope>
    <source>
        <strain evidence="3">CBS 304.34</strain>
    </source>
</reference>
<keyword evidence="2" id="KW-1185">Reference proteome</keyword>
<proteinExistence type="predicted"/>
<dbReference type="Proteomes" id="UP000504636">
    <property type="component" value="Unplaced"/>
</dbReference>
<sequence>MPAMIELDSGPITYEDAVDSEDNVIDQLAYFDKTKKLFDNLWHQKRSIEDLTAHHLGLGWNDICIVQDRHAWIRGTFNICIPVEIKSGGRSSTVIMRCPMPHKLAEARYSGTVDEKLSCEVGTYAWMQANSPDISIPHLVGFGFSDGRHYTHAIHRPFYVRFAHIVRRHLYAFLRYPLLSQYTHNPTIYSLHTGYMILEFIGPSRGQMLSDSWTESREDSTKKKNLFRGIARLMLSLARVPQLRIGSFRYHDDGSISLSNRPLSCSTIILENDGASRIMHRSDTYTCTEAFVSDMLTFHDHRFLNQSNAAYDEEDCRGQMAVKTLLRTLSHHYLRRELRNGPFILQFTDFHASNIIVDQEWNITCLIDLEWVCSLPAEQLAVPYWLTGKKVDQIRGEHLHEFNRVLEEFMIIFEEEEQRAKVSREHDTSLAKIMHDMWESKGVWFWYCIESVNSMHLLLEHQLCPRFSGSLSTKAEEIISQFWCEGSASVVVKKLAEKEGYDQELVKLFIERATDASGVSQCI</sequence>
<dbReference type="GeneID" id="54456208"/>
<dbReference type="SUPFAM" id="SSF56112">
    <property type="entry name" value="Protein kinase-like (PK-like)"/>
    <property type="match status" value="1"/>
</dbReference>
<evidence type="ECO:0000313" key="1">
    <source>
        <dbReference type="EMBL" id="KAF2812184.1"/>
    </source>
</evidence>
<name>A0A6A6YW14_9PEZI</name>
<dbReference type="PANTHER" id="PTHR21310:SF37">
    <property type="entry name" value="AMINOGLYCOSIDE PHOSPHOTRANSFERASE DOMAIN-CONTAINING PROTEIN"/>
    <property type="match status" value="1"/>
</dbReference>
<reference evidence="3" key="3">
    <citation type="submission" date="2025-04" db="UniProtKB">
        <authorList>
            <consortium name="RefSeq"/>
        </authorList>
    </citation>
    <scope>IDENTIFICATION</scope>
    <source>
        <strain evidence="3">CBS 304.34</strain>
    </source>
</reference>
<dbReference type="PANTHER" id="PTHR21310">
    <property type="entry name" value="AMINOGLYCOSIDE PHOSPHOTRANSFERASE-RELATED-RELATED"/>
    <property type="match status" value="1"/>
</dbReference>
<organism evidence="1">
    <name type="scientific">Mytilinidion resinicola</name>
    <dbReference type="NCBI Taxonomy" id="574789"/>
    <lineage>
        <taxon>Eukaryota</taxon>
        <taxon>Fungi</taxon>
        <taxon>Dikarya</taxon>
        <taxon>Ascomycota</taxon>
        <taxon>Pezizomycotina</taxon>
        <taxon>Dothideomycetes</taxon>
        <taxon>Pleosporomycetidae</taxon>
        <taxon>Mytilinidiales</taxon>
        <taxon>Mytilinidiaceae</taxon>
        <taxon>Mytilinidion</taxon>
    </lineage>
</organism>
<reference evidence="1 3" key="1">
    <citation type="journal article" date="2020" name="Stud. Mycol.">
        <title>101 Dothideomycetes genomes: a test case for predicting lifestyles and emergence of pathogens.</title>
        <authorList>
            <person name="Haridas S."/>
            <person name="Albert R."/>
            <person name="Binder M."/>
            <person name="Bloem J."/>
            <person name="Labutti K."/>
            <person name="Salamov A."/>
            <person name="Andreopoulos B."/>
            <person name="Baker S."/>
            <person name="Barry K."/>
            <person name="Bills G."/>
            <person name="Bluhm B."/>
            <person name="Cannon C."/>
            <person name="Castanera R."/>
            <person name="Culley D."/>
            <person name="Daum C."/>
            <person name="Ezra D."/>
            <person name="Gonzalez J."/>
            <person name="Henrissat B."/>
            <person name="Kuo A."/>
            <person name="Liang C."/>
            <person name="Lipzen A."/>
            <person name="Lutzoni F."/>
            <person name="Magnuson J."/>
            <person name="Mondo S."/>
            <person name="Nolan M."/>
            <person name="Ohm R."/>
            <person name="Pangilinan J."/>
            <person name="Park H.-J."/>
            <person name="Ramirez L."/>
            <person name="Alfaro M."/>
            <person name="Sun H."/>
            <person name="Tritt A."/>
            <person name="Yoshinaga Y."/>
            <person name="Zwiers L.-H."/>
            <person name="Turgeon B."/>
            <person name="Goodwin S."/>
            <person name="Spatafora J."/>
            <person name="Crous P."/>
            <person name="Grigoriev I."/>
        </authorList>
    </citation>
    <scope>NUCLEOTIDE SEQUENCE</scope>
    <source>
        <strain evidence="1 3">CBS 304.34</strain>
    </source>
</reference>
<dbReference type="InterPro" id="IPR051678">
    <property type="entry name" value="AGP_Transferase"/>
</dbReference>
<accession>A0A6A6YW14</accession>
<evidence type="ECO:0008006" key="4">
    <source>
        <dbReference type="Google" id="ProtNLM"/>
    </source>
</evidence>